<dbReference type="NCBIfam" id="TIGR02097">
    <property type="entry name" value="yccV"/>
    <property type="match status" value="1"/>
</dbReference>
<feature type="domain" description="Hemimethylated DNA-binding" evidence="1">
    <location>
        <begin position="3"/>
        <end position="60"/>
    </location>
</feature>
<proteinExistence type="predicted"/>
<feature type="non-terminal residue" evidence="2">
    <location>
        <position position="60"/>
    </location>
</feature>
<dbReference type="Pfam" id="PF08755">
    <property type="entry name" value="YccV-like"/>
    <property type="match status" value="1"/>
</dbReference>
<dbReference type="SUPFAM" id="SSF141255">
    <property type="entry name" value="YccV-like"/>
    <property type="match status" value="1"/>
</dbReference>
<organism evidence="2">
    <name type="scientific">marine metagenome</name>
    <dbReference type="NCBI Taxonomy" id="408172"/>
    <lineage>
        <taxon>unclassified sequences</taxon>
        <taxon>metagenomes</taxon>
        <taxon>ecological metagenomes</taxon>
    </lineage>
</organism>
<dbReference type="SMART" id="SM00992">
    <property type="entry name" value="YccV-like"/>
    <property type="match status" value="1"/>
</dbReference>
<reference evidence="2" key="1">
    <citation type="submission" date="2018-05" db="EMBL/GenBank/DDBJ databases">
        <authorList>
            <person name="Lanie J.A."/>
            <person name="Ng W.-L."/>
            <person name="Kazmierczak K.M."/>
            <person name="Andrzejewski T.M."/>
            <person name="Davidsen T.M."/>
            <person name="Wayne K.J."/>
            <person name="Tettelin H."/>
            <person name="Glass J.I."/>
            <person name="Rusch D."/>
            <person name="Podicherti R."/>
            <person name="Tsui H.-C.T."/>
            <person name="Winkler M.E."/>
        </authorList>
    </citation>
    <scope>NUCLEOTIDE SEQUENCE</scope>
</reference>
<gene>
    <name evidence="2" type="ORF">METZ01_LOCUS125608</name>
</gene>
<evidence type="ECO:0000259" key="1">
    <source>
        <dbReference type="SMART" id="SM00992"/>
    </source>
</evidence>
<dbReference type="InterPro" id="IPR036623">
    <property type="entry name" value="Hemimethylated_DNA-bd_sf"/>
</dbReference>
<dbReference type="AlphaFoldDB" id="A0A381Y6V4"/>
<dbReference type="GO" id="GO:0003677">
    <property type="term" value="F:DNA binding"/>
    <property type="evidence" value="ECO:0007669"/>
    <property type="project" value="InterPro"/>
</dbReference>
<dbReference type="Gene3D" id="2.30.30.390">
    <property type="entry name" value="Hemimethylated DNA-binding domain"/>
    <property type="match status" value="1"/>
</dbReference>
<dbReference type="EMBL" id="UINC01017527">
    <property type="protein sequence ID" value="SVA72754.1"/>
    <property type="molecule type" value="Genomic_DNA"/>
</dbReference>
<accession>A0A381Y6V4</accession>
<name>A0A381Y6V4_9ZZZZ</name>
<sequence>MTIGRFYIGQIVLHKRFSYLGVIYDVDSRFMQSEEWYQRMALSRPPKDQPWYHVLVDGMN</sequence>
<dbReference type="InterPro" id="IPR011722">
    <property type="entry name" value="Hemimethylated_DNA-bd_dom"/>
</dbReference>
<protein>
    <recommendedName>
        <fullName evidence="1">Hemimethylated DNA-binding domain-containing protein</fullName>
    </recommendedName>
</protein>
<evidence type="ECO:0000313" key="2">
    <source>
        <dbReference type="EMBL" id="SVA72754.1"/>
    </source>
</evidence>